<dbReference type="Proteomes" id="UP001153292">
    <property type="component" value="Chromosome 1"/>
</dbReference>
<organism evidence="4 5">
    <name type="scientific">Chilo suppressalis</name>
    <name type="common">Asiatic rice borer moth</name>
    <dbReference type="NCBI Taxonomy" id="168631"/>
    <lineage>
        <taxon>Eukaryota</taxon>
        <taxon>Metazoa</taxon>
        <taxon>Ecdysozoa</taxon>
        <taxon>Arthropoda</taxon>
        <taxon>Hexapoda</taxon>
        <taxon>Insecta</taxon>
        <taxon>Pterygota</taxon>
        <taxon>Neoptera</taxon>
        <taxon>Endopterygota</taxon>
        <taxon>Lepidoptera</taxon>
        <taxon>Glossata</taxon>
        <taxon>Ditrysia</taxon>
        <taxon>Pyraloidea</taxon>
        <taxon>Crambidae</taxon>
        <taxon>Crambinae</taxon>
        <taxon>Chilo</taxon>
    </lineage>
</organism>
<evidence type="ECO:0000313" key="5">
    <source>
        <dbReference type="Proteomes" id="UP001153292"/>
    </source>
</evidence>
<dbReference type="PROSITE" id="PS50940">
    <property type="entry name" value="CHIT_BIND_II"/>
    <property type="match status" value="2"/>
</dbReference>
<gene>
    <name evidence="4" type="ORF">CHILSU_LOCUS642</name>
</gene>
<keyword evidence="5" id="KW-1185">Reference proteome</keyword>
<reference evidence="4" key="1">
    <citation type="submission" date="2021-12" db="EMBL/GenBank/DDBJ databases">
        <authorList>
            <person name="King R."/>
        </authorList>
    </citation>
    <scope>NUCLEOTIDE SEQUENCE</scope>
</reference>
<name>A0ABN8AQ22_CHISP</name>
<feature type="region of interest" description="Disordered" evidence="1">
    <location>
        <begin position="107"/>
        <end position="127"/>
    </location>
</feature>
<dbReference type="SMART" id="SM00494">
    <property type="entry name" value="ChtBD2"/>
    <property type="match status" value="3"/>
</dbReference>
<evidence type="ECO:0000256" key="1">
    <source>
        <dbReference type="SAM" id="MobiDB-lite"/>
    </source>
</evidence>
<keyword evidence="2" id="KW-0732">Signal</keyword>
<feature type="region of interest" description="Disordered" evidence="1">
    <location>
        <begin position="1721"/>
        <end position="1747"/>
    </location>
</feature>
<evidence type="ECO:0000259" key="3">
    <source>
        <dbReference type="PROSITE" id="PS50940"/>
    </source>
</evidence>
<feature type="domain" description="Chitin-binding type-2" evidence="3">
    <location>
        <begin position="1757"/>
        <end position="1814"/>
    </location>
</feature>
<feature type="domain" description="Chitin-binding type-2" evidence="3">
    <location>
        <begin position="1603"/>
        <end position="1659"/>
    </location>
</feature>
<feature type="chain" id="PRO_5045513179" description="Chitin-binding type-2 domain-containing protein" evidence="2">
    <location>
        <begin position="27"/>
        <end position="1814"/>
    </location>
</feature>
<protein>
    <recommendedName>
        <fullName evidence="3">Chitin-binding type-2 domain-containing protein</fullName>
    </recommendedName>
</protein>
<dbReference type="InterPro" id="IPR002557">
    <property type="entry name" value="Chitin-bd_dom"/>
</dbReference>
<dbReference type="InterPro" id="IPR036508">
    <property type="entry name" value="Chitin-bd_dom_sf"/>
</dbReference>
<dbReference type="Pfam" id="PF01607">
    <property type="entry name" value="CBM_14"/>
    <property type="match status" value="2"/>
</dbReference>
<dbReference type="SUPFAM" id="SSF57625">
    <property type="entry name" value="Invertebrate chitin-binding proteins"/>
    <property type="match status" value="2"/>
</dbReference>
<proteinExistence type="predicted"/>
<evidence type="ECO:0000313" key="4">
    <source>
        <dbReference type="EMBL" id="CAH0397569.1"/>
    </source>
</evidence>
<sequence length="1814" mass="203456">MAFGRNVSKEFTRIIILILFASPVISANINCDGKAFHCVNSTHFMICVDLGGGVLSALDSFVIPCPLSTECRKTNYYECEFPKPVKLETMNKSVVNVLSPVIEPTTISTETSASSPKELSSYTTGSSNPSITVLPEVSNNVYVDKSDLPQESIGNNVPITTESFKSLLDTATENETMLGRNSFDDTISPNKADTVQVSTVSRELNQTFQDLVDINVSSTIDYKTAVNTSNTRKTQTFEILNDTMKLTSTDIFQMPAKTLINSISNLNTITALVQENTTSSPLSTTGYFETRTENRVPNKPLYPSKKNTTMQNKIENVQTSTDTNLLNISDNFQGLTGISENTLSSNVINKTDFYQAPTNKSVSHKHEYLIYPDTISNTTESNQTPTDISTTTKTELLNDGLPIDTILLNSDNFQGPGGTSHLPPAEDVNKQNYTQTYQLELDANINNKTDIFNASSSSKLKSLQELVTTNLQSTKEYFKSTTDTRAPFDTQLHKIKYTITDNKTELLEVTDNISRTMGYIQMSTDSSMSIARDQIDVDIINENNKYVTNSTSIINELQYTDFHPSNASAVTNVDNIVENNLNNYLQNNSDIDFNQNNAAEVFVKNTTDVHNKDKALNKVTNNNSTLYDITNYSNLSQVMITINDIVTNTYKDININTATKIEEFDTPTTENSRNQEIITENDFMPNKRNMGTTDAVSRNTMPPLELQSDVDLSTTHLTLFSAPPTLLDIASNTENSNRVEERHLEHTTSYVTATNSMYDDIKYTAQLANTNDNIPTINNNVNNRIVNRTRKFDNFDEFKLEPVNILNNTNNIKLKNITNAAVPQTSYTTELYISEISILNDSVINQTYYPTSVSGLTEIAQNSELQTTTPNTYIYSTTEYIENGNQLLFPETTTTSTPTLSSNIKNEYKDVLNIKQTHAENSYNLYSNTNGSPITEPVTSQIELDNHSLFDNTNTTKQELNKTDTKHTHVTSDHIEIKYQSLNKQKVSELIIDKNNVTNSNKRVNSITQSENIDESNLETVNIHNNKSHILKSIPTAPESLITYTTEQYKNTITVLNDSTINQTLVTPFSGLMEITIATNTGANTTAEFAEKEKPLIFPETSTSNTKSSSKTKNDHHGVLKTLQTDAEDAKKIYSYTNDSLITEPATSLIDVDSKFSQQDTTNYTPFLDNKNTTMTIDLNNTGTKHIQATTDQIRIGVTSANMQKYSETTIGTINVVKSNANMDTGVSDPNTKSVNLSESPLTYNFIKMFSVSNLTSFQEPVTVKMEIKNDIVDYQMPETTTGYLQVDSINESVNTNQSNLPSTTRFQINKENKETINNTQVTDPPTASYQFIIDKSSVNDIYAGVNNTYRRIHEKLVATSNHMKTVKKNISPILLNTGYNSDANSSILTNKTISETFHTITKLTDNIQTQTEKKSRAQSMRPNVNSIYKPEMQPTDNLKITAQAYEYHLKNKVQPNISLSTDLNDYTKDALKIGGPTQPTRETALTTNGTWNYPSAPQSFGNNITNSSYLYNNSQNIPLGNDSLISSKTNVGEQSPFIQINSTRSTINVKYRKSLQSIVAMNNGTTSKSSQQKSFSKNNTMEKNETHILQKPETIIHVQKLQFHCHNRSRGRYSDTEDCSIFYICIGKLEPIIGKCPARTVFSDIRKQCTKNMSHCIRQSKFKCTTAGRFSDILKPNTYYICVRRNISFVRYKFQCLNGYFLNKTLVKCMVDTEPESQRQTSVSYDSSKSDISFNENSNTNKASSKIDSIKKSEKIFKCEKEGKFADKSDCRKYYLCTKNNKSEFRTRKKKCESDEVFHKDEKKCVDADSNEC</sequence>
<feature type="compositionally biased region" description="Low complexity" evidence="1">
    <location>
        <begin position="1723"/>
        <end position="1734"/>
    </location>
</feature>
<dbReference type="EMBL" id="OU963894">
    <property type="protein sequence ID" value="CAH0397569.1"/>
    <property type="molecule type" value="Genomic_DNA"/>
</dbReference>
<evidence type="ECO:0000256" key="2">
    <source>
        <dbReference type="SAM" id="SignalP"/>
    </source>
</evidence>
<dbReference type="Gene3D" id="2.170.140.10">
    <property type="entry name" value="Chitin binding domain"/>
    <property type="match status" value="2"/>
</dbReference>
<feature type="signal peptide" evidence="2">
    <location>
        <begin position="1"/>
        <end position="26"/>
    </location>
</feature>
<accession>A0ABN8AQ22</accession>